<accession>J4WL23</accession>
<keyword evidence="2" id="KW-1185">Reference proteome</keyword>
<dbReference type="HOGENOM" id="CLU_1309903_0_0_1"/>
<sequence>MNGTGKITYTAGNATQAKQSLLSAVPVDNNSSLDFVSTQASAAAAAAPQARFFSMASMAQEAEPFATRMAVPLPAYIDEADADTEDAAPGAAATAGADNLSAIISTQSGNGAFDSATIERVVFPSTGVPAIPAFISSLDGRDNVKEQIWLAVCAMAYFRQKEAEREREWSGARDKVGEFVKTTLCCVFGVDAGRSEEILTNSLDDAEGYF</sequence>
<dbReference type="InParanoid" id="J4WL23"/>
<gene>
    <name evidence="1" type="ORF">BBA_00075</name>
</gene>
<dbReference type="Proteomes" id="UP000002762">
    <property type="component" value="Unassembled WGS sequence"/>
</dbReference>
<dbReference type="GeneID" id="19883087"/>
<dbReference type="EMBL" id="JH725150">
    <property type="protein sequence ID" value="EJP70445.1"/>
    <property type="molecule type" value="Genomic_DNA"/>
</dbReference>
<dbReference type="AlphaFoldDB" id="J4WL23"/>
<dbReference type="RefSeq" id="XP_008593394.1">
    <property type="nucleotide sequence ID" value="XM_008595172.1"/>
</dbReference>
<evidence type="ECO:0000313" key="2">
    <source>
        <dbReference type="Proteomes" id="UP000002762"/>
    </source>
</evidence>
<reference evidence="1 2" key="1">
    <citation type="journal article" date="2012" name="Sci. Rep.">
        <title>Genomic perspectives on the evolution of fungal entomopathogenicity in Beauveria bassiana.</title>
        <authorList>
            <person name="Xiao G."/>
            <person name="Ying S.H."/>
            <person name="Zheng P."/>
            <person name="Wang Z.L."/>
            <person name="Zhang S."/>
            <person name="Xie X.Q."/>
            <person name="Shang Y."/>
            <person name="St Leger R.J."/>
            <person name="Zhao G.P."/>
            <person name="Wang C."/>
            <person name="Feng M.G."/>
        </authorList>
    </citation>
    <scope>NUCLEOTIDE SEQUENCE [LARGE SCALE GENOMIC DNA]</scope>
    <source>
        <strain evidence="1 2">ARSEF 2860</strain>
    </source>
</reference>
<evidence type="ECO:0000313" key="1">
    <source>
        <dbReference type="EMBL" id="EJP70445.1"/>
    </source>
</evidence>
<proteinExistence type="predicted"/>
<name>J4WL23_BEAB2</name>
<protein>
    <submittedName>
        <fullName evidence="1">Uncharacterized protein</fullName>
    </submittedName>
</protein>
<organism evidence="1 2">
    <name type="scientific">Beauveria bassiana (strain ARSEF 2860)</name>
    <name type="common">White muscardine disease fungus</name>
    <name type="synonym">Tritirachium shiotae</name>
    <dbReference type="NCBI Taxonomy" id="655819"/>
    <lineage>
        <taxon>Eukaryota</taxon>
        <taxon>Fungi</taxon>
        <taxon>Dikarya</taxon>
        <taxon>Ascomycota</taxon>
        <taxon>Pezizomycotina</taxon>
        <taxon>Sordariomycetes</taxon>
        <taxon>Hypocreomycetidae</taxon>
        <taxon>Hypocreales</taxon>
        <taxon>Cordycipitaceae</taxon>
        <taxon>Beauveria</taxon>
    </lineage>
</organism>